<dbReference type="EMBL" id="CAJVPT010035002">
    <property type="protein sequence ID" value="CAG8709934.1"/>
    <property type="molecule type" value="Genomic_DNA"/>
</dbReference>
<dbReference type="Proteomes" id="UP000789525">
    <property type="component" value="Unassembled WGS sequence"/>
</dbReference>
<proteinExistence type="predicted"/>
<comment type="caution">
    <text evidence="1">The sequence shown here is derived from an EMBL/GenBank/DDBJ whole genome shotgun (WGS) entry which is preliminary data.</text>
</comment>
<name>A0ACA9PGQ8_9GLOM</name>
<keyword evidence="2" id="KW-1185">Reference proteome</keyword>
<evidence type="ECO:0000313" key="1">
    <source>
        <dbReference type="EMBL" id="CAG8709934.1"/>
    </source>
</evidence>
<reference evidence="1" key="1">
    <citation type="submission" date="2021-06" db="EMBL/GenBank/DDBJ databases">
        <authorList>
            <person name="Kallberg Y."/>
            <person name="Tangrot J."/>
            <person name="Rosling A."/>
        </authorList>
    </citation>
    <scope>NUCLEOTIDE SEQUENCE</scope>
    <source>
        <strain evidence="1">CL356</strain>
    </source>
</reference>
<organism evidence="1 2">
    <name type="scientific">Acaulospora colombiana</name>
    <dbReference type="NCBI Taxonomy" id="27376"/>
    <lineage>
        <taxon>Eukaryota</taxon>
        <taxon>Fungi</taxon>
        <taxon>Fungi incertae sedis</taxon>
        <taxon>Mucoromycota</taxon>
        <taxon>Glomeromycotina</taxon>
        <taxon>Glomeromycetes</taxon>
        <taxon>Diversisporales</taxon>
        <taxon>Acaulosporaceae</taxon>
        <taxon>Acaulospora</taxon>
    </lineage>
</organism>
<evidence type="ECO:0000313" key="2">
    <source>
        <dbReference type="Proteomes" id="UP000789525"/>
    </source>
</evidence>
<feature type="non-terminal residue" evidence="1">
    <location>
        <position position="314"/>
    </location>
</feature>
<sequence length="314" mass="33621">MSLSIQDNPRPAIRGQTPRTASISSTPFTESPLLATPKAQENTLYSQPKPPILSPPQIYSPERPFSLSTLNSRTSISSQAGGLGFHPNGTITSPGSSNSSPYTVASSVYQTASSTSSGSSGPPRGSSMSNPIVSQSTAQTSGYLALFNQFAAQRHLTPDWSTESAGPPHRPTFTAKVTGDAFDDDSQCLLDRIYLIELVTACDAICPSLSKSTNARMGQTQSPADPFNFECPSCSSMNHYDRQTGEITSSDAAMYDTQANMSSFSRKVKPWEAGSTQIRNNELLREDLVLLLEMDPLSSSSAKSRGKFGYGCCK</sequence>
<accession>A0ACA9PGQ8</accession>
<gene>
    <name evidence="1" type="ORF">ACOLOM_LOCUS10614</name>
</gene>
<protein>
    <submittedName>
        <fullName evidence="1">15652_t:CDS:1</fullName>
    </submittedName>
</protein>